<feature type="compositionally biased region" description="Polar residues" evidence="1">
    <location>
        <begin position="171"/>
        <end position="203"/>
    </location>
</feature>
<accession>A0A5Y2NTC6</accession>
<evidence type="ECO:0000256" key="1">
    <source>
        <dbReference type="SAM" id="MobiDB-lite"/>
    </source>
</evidence>
<feature type="region of interest" description="Disordered" evidence="1">
    <location>
        <begin position="387"/>
        <end position="421"/>
    </location>
</feature>
<feature type="compositionally biased region" description="Polar residues" evidence="1">
    <location>
        <begin position="87"/>
        <end position="107"/>
    </location>
</feature>
<protein>
    <submittedName>
        <fullName evidence="2">Uncharacterized protein</fullName>
    </submittedName>
</protein>
<dbReference type="Proteomes" id="UP000839595">
    <property type="component" value="Unassembled WGS sequence"/>
</dbReference>
<reference evidence="2 3" key="1">
    <citation type="submission" date="2019-03" db="EMBL/GenBank/DDBJ databases">
        <authorList>
            <person name="Ashton P.M."/>
            <person name="Dallman T."/>
            <person name="Nair S."/>
            <person name="De Pinna E."/>
            <person name="Peters T."/>
            <person name="Grant K."/>
        </authorList>
    </citation>
    <scope>NUCLEOTIDE SEQUENCE [LARGE SCALE GENOMIC DNA]</scope>
    <source>
        <strain evidence="2 3">265852</strain>
    </source>
</reference>
<feature type="non-terminal residue" evidence="2">
    <location>
        <position position="421"/>
    </location>
</feature>
<sequence length="421" mass="45645">MASAPHVQGAGREIQSTDREETLITGVVSEDILKENKDRIAIIDAIQSASSDELEALAEIKKAIMSNIVVSNNDNSHQGKVSRRLSRTQNNRQSKTGSNSARDQQNVYEERLPPKKKPLRMTTASGTAVVTDYPQRKERRNNTDKRTATVPLISQSPASSPKKLAHRQAGAVQTENPEQSPSPREKSASPTLRDSNGRFVSQQKNEDIARRKERQQEQDAEAKLQAGFFRKLGSIMGADSSGPSSEDSLTDAAGVGAGGPLWMAARGVFDISKEITGKAVSLKEWVGKFEDDDANNRVATKKTAITYPAPGEHKASATAFSGAVEAKSTRAVEEQTKILEGNDSKIIDGLEDVTDEIVKLRKSVSSGGNFRLSDLWRNRSVRRNKINIGGESRTRRNKGRKKSAKAGKLLSAGEKAAAGTA</sequence>
<feature type="compositionally biased region" description="Basic and acidic residues" evidence="1">
    <location>
        <begin position="134"/>
        <end position="147"/>
    </location>
</feature>
<evidence type="ECO:0000313" key="3">
    <source>
        <dbReference type="Proteomes" id="UP000839595"/>
    </source>
</evidence>
<gene>
    <name evidence="2" type="ORF">E0935_19750</name>
</gene>
<name>A0A5Y2NTC6_SALTM</name>
<evidence type="ECO:0000313" key="2">
    <source>
        <dbReference type="EMBL" id="ECF1545457.1"/>
    </source>
</evidence>
<dbReference type="AlphaFoldDB" id="A0A5Y2NTC6"/>
<feature type="region of interest" description="Disordered" evidence="1">
    <location>
        <begin position="72"/>
        <end position="221"/>
    </location>
</feature>
<proteinExistence type="predicted"/>
<comment type="caution">
    <text evidence="2">The sequence shown here is derived from an EMBL/GenBank/DDBJ whole genome shotgun (WGS) entry which is preliminary data.</text>
</comment>
<feature type="compositionally biased region" description="Basic and acidic residues" evidence="1">
    <location>
        <begin position="204"/>
        <end position="221"/>
    </location>
</feature>
<feature type="compositionally biased region" description="Basic residues" evidence="1">
    <location>
        <begin position="395"/>
        <end position="405"/>
    </location>
</feature>
<organism evidence="2 3">
    <name type="scientific">Salmonella typhimurium</name>
    <dbReference type="NCBI Taxonomy" id="90371"/>
    <lineage>
        <taxon>Bacteria</taxon>
        <taxon>Pseudomonadati</taxon>
        <taxon>Pseudomonadota</taxon>
        <taxon>Gammaproteobacteria</taxon>
        <taxon>Enterobacterales</taxon>
        <taxon>Enterobacteriaceae</taxon>
        <taxon>Salmonella</taxon>
    </lineage>
</organism>
<dbReference type="EMBL" id="AAIKGB010000023">
    <property type="protein sequence ID" value="ECF1545457.1"/>
    <property type="molecule type" value="Genomic_DNA"/>
</dbReference>